<feature type="region of interest" description="Disordered" evidence="1">
    <location>
        <begin position="1036"/>
        <end position="1107"/>
    </location>
</feature>
<dbReference type="OrthoDB" id="2803256at2759"/>
<dbReference type="Pfam" id="PF20231">
    <property type="entry name" value="DUF6589"/>
    <property type="match status" value="1"/>
</dbReference>
<feature type="region of interest" description="Disordered" evidence="1">
    <location>
        <begin position="341"/>
        <end position="439"/>
    </location>
</feature>
<reference evidence="3 4" key="1">
    <citation type="journal article" date="2015" name="Sci. Rep.">
        <title>Chromosome-level genome map provides insights into diverse defense mechanisms in the medicinal fungus Ganoderma sinense.</title>
        <authorList>
            <person name="Zhu Y."/>
            <person name="Xu J."/>
            <person name="Sun C."/>
            <person name="Zhou S."/>
            <person name="Xu H."/>
            <person name="Nelson D.R."/>
            <person name="Qian J."/>
            <person name="Song J."/>
            <person name="Luo H."/>
            <person name="Xiang L."/>
            <person name="Li Y."/>
            <person name="Xu Z."/>
            <person name="Ji A."/>
            <person name="Wang L."/>
            <person name="Lu S."/>
            <person name="Hayward A."/>
            <person name="Sun W."/>
            <person name="Li X."/>
            <person name="Schwartz D.C."/>
            <person name="Wang Y."/>
            <person name="Chen S."/>
        </authorList>
    </citation>
    <scope>NUCLEOTIDE SEQUENCE [LARGE SCALE GENOMIC DNA]</scope>
    <source>
        <strain evidence="3 4">ZZ0214-1</strain>
    </source>
</reference>
<feature type="compositionally biased region" description="Basic and acidic residues" evidence="1">
    <location>
        <begin position="774"/>
        <end position="803"/>
    </location>
</feature>
<feature type="region of interest" description="Disordered" evidence="1">
    <location>
        <begin position="15"/>
        <end position="102"/>
    </location>
</feature>
<organism evidence="3 4">
    <name type="scientific">Ganoderma sinense ZZ0214-1</name>
    <dbReference type="NCBI Taxonomy" id="1077348"/>
    <lineage>
        <taxon>Eukaryota</taxon>
        <taxon>Fungi</taxon>
        <taxon>Dikarya</taxon>
        <taxon>Basidiomycota</taxon>
        <taxon>Agaricomycotina</taxon>
        <taxon>Agaricomycetes</taxon>
        <taxon>Polyporales</taxon>
        <taxon>Polyporaceae</taxon>
        <taxon>Ganoderma</taxon>
    </lineage>
</organism>
<accession>A0A2G8SQ20</accession>
<dbReference type="STRING" id="1077348.A0A2G8SQ20"/>
<feature type="compositionally biased region" description="Acidic residues" evidence="1">
    <location>
        <begin position="384"/>
        <end position="399"/>
    </location>
</feature>
<proteinExistence type="predicted"/>
<feature type="compositionally biased region" description="Polar residues" evidence="1">
    <location>
        <begin position="412"/>
        <end position="424"/>
    </location>
</feature>
<feature type="compositionally biased region" description="Basic residues" evidence="1">
    <location>
        <begin position="89"/>
        <end position="102"/>
    </location>
</feature>
<name>A0A2G8SQ20_9APHY</name>
<feature type="compositionally biased region" description="Polar residues" evidence="1">
    <location>
        <begin position="77"/>
        <end position="88"/>
    </location>
</feature>
<dbReference type="InterPro" id="IPR046496">
    <property type="entry name" value="DUF6589"/>
</dbReference>
<evidence type="ECO:0000313" key="4">
    <source>
        <dbReference type="Proteomes" id="UP000230002"/>
    </source>
</evidence>
<evidence type="ECO:0000256" key="1">
    <source>
        <dbReference type="SAM" id="MobiDB-lite"/>
    </source>
</evidence>
<evidence type="ECO:0000313" key="3">
    <source>
        <dbReference type="EMBL" id="PIL35866.1"/>
    </source>
</evidence>
<comment type="caution">
    <text evidence="3">The sequence shown here is derived from an EMBL/GenBank/DDBJ whole genome shotgun (WGS) entry which is preliminary data.</text>
</comment>
<dbReference type="AlphaFoldDB" id="A0A2G8SQ20"/>
<protein>
    <recommendedName>
        <fullName evidence="2">DUF6589 domain-containing protein</fullName>
    </recommendedName>
</protein>
<keyword evidence="4" id="KW-1185">Reference proteome</keyword>
<feature type="compositionally biased region" description="Polar residues" evidence="1">
    <location>
        <begin position="1037"/>
        <end position="1056"/>
    </location>
</feature>
<dbReference type="PANTHER" id="PTHR24216">
    <property type="entry name" value="PAXILLIN-RELATED"/>
    <property type="match status" value="1"/>
</dbReference>
<dbReference type="Proteomes" id="UP000230002">
    <property type="component" value="Unassembled WGS sequence"/>
</dbReference>
<feature type="compositionally biased region" description="Pro residues" evidence="1">
    <location>
        <begin position="366"/>
        <end position="376"/>
    </location>
</feature>
<dbReference type="EMBL" id="AYKW01000002">
    <property type="protein sequence ID" value="PIL35866.1"/>
    <property type="molecule type" value="Genomic_DNA"/>
</dbReference>
<sequence>MSSLPGDLALDLDLLIPFDDSLPPSDPPDPEPEQGVFSSPLSSLLGLSPPPESALENARFDHAPASPATPPAHIPSEMSSVFASSPHTTRAKANKAGWRTRRANQEAAAAASVLKEPSAAKDDPDLRALLFQQVLDFLESEGLTFGDLVLHVSDPSNWMGWQRWVGLFSRPGRVEAILNHWVSSGNSAAGRAAVHTWAVEYVKGLVYREGNAVTRSNLLQTRTRTIDTSFTLGFSLDNLYQQLSALCPTAFNILRAFSTTRRQEKHSEAPAQKRKNNVSLDLFITMQALIALGARSQNNSYGRQVLGLYSYTSGAQRQTLSVWSHLGITCSYPTLAGKWRSLPQDEPSEDADDVASSPNLSSATTPPTPPPAPEPPSTAQHDPEETESVENEEDLEEDLDSHGQDGDVPTGAASTAHNDGNTPQADGPNPSTGTSTSSSRGFFKRAVGLLRLLSASCMSAVQAEAESGLLATVYDNINMMFKVAEQILGRKDTQQNGTCATAFKLHNAKLADMKTADLIDSFVKAPPLSLDDVLLSPAENALLTERLAHCVLRIIVTYGGDRFASFRSDVQETTPVSDDLIDLHKTHLMPLPAMNIDESSTTGNADVLEEIYRALKMNMDSPEFTKYLKFVSGDQLSVARIRSIVANRIGHDTLGRSFLWALCMPGLFHYKMAATHGLLDLHFGTASARNPASLAFHNTRLDRKPIVLTSPPPFRTTRDLIFVSLYARVLHCLLQVSGCEDLDQYAAKTTFPELQAHARAIVTRYANAQVAQSERQKRENERRAWDGEHQHDEAHAEAERETPRPAFLPSQGDAVFENAVLFLRDALLLREFNDAIKVGDSGRVVAILKLWTLHFRGCGRTKYAYEMLHLMHNLTHVWSPALRKIVMQNWLVNPTGRPDSWVEVDLMQEHLNFWTKTIYQAHGSNASWEWLAMISPCIDILRRLATQINRDLGARQGSKHTSPDLERDIAELMRSLAEHSVYTVEPGRTIEDDNGVVPNATSLGLSQLIAPLRDFNAQLTRLQKRCTVKPVAGPPYVTTSANVQPTVATPSTSLTPDVSAGPNSGAPAPAPPLDVIASEPLTVPPGPSRAPIPSDHAPHPPVHPSDHTLELTDHLVASENVKDLETDPEDEAYWSHFTLDDEERCPFSLETAGDVALDMDDLAALL</sequence>
<feature type="compositionally biased region" description="Low complexity" evidence="1">
    <location>
        <begin position="38"/>
        <end position="47"/>
    </location>
</feature>
<feature type="domain" description="DUF6589" evidence="2">
    <location>
        <begin position="524"/>
        <end position="960"/>
    </location>
</feature>
<dbReference type="PANTHER" id="PTHR24216:SF65">
    <property type="entry name" value="PAXILLIN-LIKE PROTEIN 1"/>
    <property type="match status" value="1"/>
</dbReference>
<feature type="region of interest" description="Disordered" evidence="1">
    <location>
        <begin position="771"/>
        <end position="804"/>
    </location>
</feature>
<evidence type="ECO:0000259" key="2">
    <source>
        <dbReference type="Pfam" id="PF20231"/>
    </source>
</evidence>
<feature type="compositionally biased region" description="Low complexity" evidence="1">
    <location>
        <begin position="355"/>
        <end position="365"/>
    </location>
</feature>
<gene>
    <name evidence="3" type="ORF">GSI_01526</name>
</gene>